<keyword evidence="6" id="KW-1185">Reference proteome</keyword>
<evidence type="ECO:0000313" key="6">
    <source>
        <dbReference type="Proteomes" id="UP000541535"/>
    </source>
</evidence>
<sequence>MTESILNPVAHTSTQTLRRIGELPHPRGLPLLGNALQVRAERIHRDVEAWAAIHGPLFTIRLGRTTALVVADHELINAILRDRPDGFRRPSVMARVSDEMGGERGIFLAEGADWKNQRRMVMQALAPHAVKAYFPLLARVGARLQARWLRAAQAGQPIELNSDLKRYTVDVIAGLAFGTEVNTIENGDDLIQQHIERVLNAASWRSMFPVPYWRYVKLPADHRLDRSMKELRAAVDGFIAGSRRRLRENPALAERPSNMLEAMLAAADQEGSGIDDNTVVGNVSTMLMAGEDTTSSALAWLVWLFGRHPEALRKAQEEVRRIAPDPAAFSIEQMDALDYVEACAHEAIRLKPPAPFMPLETIRDTVIGDVQVPADTVVWCVLRRESMDDEYVRKAGEFLPERWLRPDAPKQLGMPFGGGPRLCPGRYLSLLEIKVAIASLLGRFDILSVDAVKPDERGEVSEILGFVMGPGQLRMRLKERG</sequence>
<protein>
    <submittedName>
        <fullName evidence="5">Cytochrome P450</fullName>
    </submittedName>
</protein>
<dbReference type="InterPro" id="IPR017972">
    <property type="entry name" value="Cyt_P450_CS"/>
</dbReference>
<dbReference type="InterPro" id="IPR001128">
    <property type="entry name" value="Cyt_P450"/>
</dbReference>
<evidence type="ECO:0000256" key="1">
    <source>
        <dbReference type="ARBA" id="ARBA00001971"/>
    </source>
</evidence>
<dbReference type="PROSITE" id="PS00086">
    <property type="entry name" value="CYTOCHROME_P450"/>
    <property type="match status" value="1"/>
</dbReference>
<comment type="caution">
    <text evidence="5">The sequence shown here is derived from an EMBL/GenBank/DDBJ whole genome shotgun (WGS) entry which is preliminary data.</text>
</comment>
<comment type="similarity">
    <text evidence="2 4">Belongs to the cytochrome P450 family.</text>
</comment>
<evidence type="ECO:0000256" key="3">
    <source>
        <dbReference type="PIRSR" id="PIRSR602401-1"/>
    </source>
</evidence>
<keyword evidence="4" id="KW-0560">Oxidoreductase</keyword>
<dbReference type="PRINTS" id="PR00385">
    <property type="entry name" value="P450"/>
</dbReference>
<dbReference type="PRINTS" id="PR00463">
    <property type="entry name" value="EP450I"/>
</dbReference>
<dbReference type="GO" id="GO:0016705">
    <property type="term" value="F:oxidoreductase activity, acting on paired donors, with incorporation or reduction of molecular oxygen"/>
    <property type="evidence" value="ECO:0007669"/>
    <property type="project" value="InterPro"/>
</dbReference>
<evidence type="ECO:0000256" key="2">
    <source>
        <dbReference type="ARBA" id="ARBA00010617"/>
    </source>
</evidence>
<dbReference type="Proteomes" id="UP000541535">
    <property type="component" value="Unassembled WGS sequence"/>
</dbReference>
<comment type="cofactor">
    <cofactor evidence="1 3">
        <name>heme</name>
        <dbReference type="ChEBI" id="CHEBI:30413"/>
    </cofactor>
</comment>
<proteinExistence type="inferred from homology"/>
<feature type="binding site" description="axial binding residue" evidence="3">
    <location>
        <position position="423"/>
    </location>
    <ligand>
        <name>heme</name>
        <dbReference type="ChEBI" id="CHEBI:30413"/>
    </ligand>
    <ligandPart>
        <name>Fe</name>
        <dbReference type="ChEBI" id="CHEBI:18248"/>
    </ligandPart>
</feature>
<organism evidence="5 6">
    <name type="scientific">Pseudoduganella violacea</name>
    <dbReference type="NCBI Taxonomy" id="1715466"/>
    <lineage>
        <taxon>Bacteria</taxon>
        <taxon>Pseudomonadati</taxon>
        <taxon>Pseudomonadota</taxon>
        <taxon>Betaproteobacteria</taxon>
        <taxon>Burkholderiales</taxon>
        <taxon>Oxalobacteraceae</taxon>
        <taxon>Telluria group</taxon>
        <taxon>Pseudoduganella</taxon>
    </lineage>
</organism>
<dbReference type="InterPro" id="IPR050121">
    <property type="entry name" value="Cytochrome_P450_monoxygenase"/>
</dbReference>
<dbReference type="PANTHER" id="PTHR24305:SF166">
    <property type="entry name" value="CYTOCHROME P450 12A4, MITOCHONDRIAL-RELATED"/>
    <property type="match status" value="1"/>
</dbReference>
<dbReference type="Gene3D" id="1.10.630.10">
    <property type="entry name" value="Cytochrome P450"/>
    <property type="match status" value="1"/>
</dbReference>
<keyword evidence="4" id="KW-0503">Monooxygenase</keyword>
<keyword evidence="3 4" id="KW-0408">Iron</keyword>
<dbReference type="PANTHER" id="PTHR24305">
    <property type="entry name" value="CYTOCHROME P450"/>
    <property type="match status" value="1"/>
</dbReference>
<reference evidence="5 6" key="1">
    <citation type="submission" date="2020-08" db="EMBL/GenBank/DDBJ databases">
        <title>Genomic Encyclopedia of Type Strains, Phase III (KMG-III): the genomes of soil and plant-associated and newly described type strains.</title>
        <authorList>
            <person name="Whitman W."/>
        </authorList>
    </citation>
    <scope>NUCLEOTIDE SEQUENCE [LARGE SCALE GENOMIC DNA]</scope>
    <source>
        <strain evidence="5 6">CECT 8897</strain>
    </source>
</reference>
<dbReference type="RefSeq" id="WP_183439806.1">
    <property type="nucleotide sequence ID" value="NZ_JACHXD010000002.1"/>
</dbReference>
<accession>A0A7W5B7I6</accession>
<dbReference type="InterPro" id="IPR036396">
    <property type="entry name" value="Cyt_P450_sf"/>
</dbReference>
<dbReference type="AlphaFoldDB" id="A0A7W5B7I6"/>
<dbReference type="GO" id="GO:0005506">
    <property type="term" value="F:iron ion binding"/>
    <property type="evidence" value="ECO:0007669"/>
    <property type="project" value="InterPro"/>
</dbReference>
<keyword evidence="3 4" id="KW-0349">Heme</keyword>
<dbReference type="GO" id="GO:0020037">
    <property type="term" value="F:heme binding"/>
    <property type="evidence" value="ECO:0007669"/>
    <property type="project" value="InterPro"/>
</dbReference>
<dbReference type="SUPFAM" id="SSF48264">
    <property type="entry name" value="Cytochrome P450"/>
    <property type="match status" value="1"/>
</dbReference>
<name>A0A7W5B7I6_9BURK</name>
<keyword evidence="3 4" id="KW-0479">Metal-binding</keyword>
<dbReference type="InterPro" id="IPR002401">
    <property type="entry name" value="Cyt_P450_E_grp-I"/>
</dbReference>
<gene>
    <name evidence="5" type="ORF">FHS03_000892</name>
</gene>
<evidence type="ECO:0000313" key="5">
    <source>
        <dbReference type="EMBL" id="MBB3117866.1"/>
    </source>
</evidence>
<dbReference type="EMBL" id="JACHXD010000002">
    <property type="protein sequence ID" value="MBB3117866.1"/>
    <property type="molecule type" value="Genomic_DNA"/>
</dbReference>
<evidence type="ECO:0000256" key="4">
    <source>
        <dbReference type="RuleBase" id="RU000461"/>
    </source>
</evidence>
<dbReference type="Pfam" id="PF00067">
    <property type="entry name" value="p450"/>
    <property type="match status" value="1"/>
</dbReference>
<dbReference type="GO" id="GO:0004497">
    <property type="term" value="F:monooxygenase activity"/>
    <property type="evidence" value="ECO:0007669"/>
    <property type="project" value="UniProtKB-KW"/>
</dbReference>